<proteinExistence type="predicted"/>
<keyword evidence="1" id="KW-0472">Membrane</keyword>
<dbReference type="Proteomes" id="UP001633002">
    <property type="component" value="Unassembled WGS sequence"/>
</dbReference>
<comment type="caution">
    <text evidence="2">The sequence shown here is derived from an EMBL/GenBank/DDBJ whole genome shotgun (WGS) entry which is preliminary data.</text>
</comment>
<dbReference type="EMBL" id="JBJQOH010000001">
    <property type="protein sequence ID" value="KAL3699368.1"/>
    <property type="molecule type" value="Genomic_DNA"/>
</dbReference>
<sequence length="248" mass="28156">MAEHTKVVFKFDQELVEMTEKEIWEMRPPVLLENLMSEATSDKESEPRNVSWKQQTVEVHISAPDILCLNSRLRNTSALLHLVAALIIGLNKYSYKGDSASAHQPSLSEMQTFAYMQRNIVLCIYAHRLSKIGARMRRRKRAHISILPLGFVFVLDQVLSWLMLIICSSTWARFTSESCFNSYSRGYCRRAQLGVATSFVGWAFLLAPTIMTFLRLAGKLRDGMISARMQGGIQNSVSKCLDFSDPKP</sequence>
<organism evidence="2 3">
    <name type="scientific">Riccia sorocarpa</name>
    <dbReference type="NCBI Taxonomy" id="122646"/>
    <lineage>
        <taxon>Eukaryota</taxon>
        <taxon>Viridiplantae</taxon>
        <taxon>Streptophyta</taxon>
        <taxon>Embryophyta</taxon>
        <taxon>Marchantiophyta</taxon>
        <taxon>Marchantiopsida</taxon>
        <taxon>Marchantiidae</taxon>
        <taxon>Marchantiales</taxon>
        <taxon>Ricciaceae</taxon>
        <taxon>Riccia</taxon>
    </lineage>
</organism>
<evidence type="ECO:0000313" key="2">
    <source>
        <dbReference type="EMBL" id="KAL3699368.1"/>
    </source>
</evidence>
<dbReference type="AlphaFoldDB" id="A0ABD3I742"/>
<gene>
    <name evidence="2" type="ORF">R1sor_017390</name>
</gene>
<reference evidence="2 3" key="1">
    <citation type="submission" date="2024-09" db="EMBL/GenBank/DDBJ databases">
        <title>Chromosome-scale assembly of Riccia sorocarpa.</title>
        <authorList>
            <person name="Paukszto L."/>
        </authorList>
    </citation>
    <scope>NUCLEOTIDE SEQUENCE [LARGE SCALE GENOMIC DNA]</scope>
    <source>
        <strain evidence="2">LP-2024</strain>
        <tissue evidence="2">Aerial parts of the thallus</tissue>
    </source>
</reference>
<evidence type="ECO:0000313" key="3">
    <source>
        <dbReference type="Proteomes" id="UP001633002"/>
    </source>
</evidence>
<protein>
    <submittedName>
        <fullName evidence="2">Uncharacterized protein</fullName>
    </submittedName>
</protein>
<keyword evidence="1" id="KW-1133">Transmembrane helix</keyword>
<keyword evidence="1" id="KW-0812">Transmembrane</keyword>
<evidence type="ECO:0000256" key="1">
    <source>
        <dbReference type="SAM" id="Phobius"/>
    </source>
</evidence>
<feature type="transmembrane region" description="Helical" evidence="1">
    <location>
        <begin position="146"/>
        <end position="171"/>
    </location>
</feature>
<name>A0ABD3I742_9MARC</name>
<keyword evidence="3" id="KW-1185">Reference proteome</keyword>
<accession>A0ABD3I742</accession>
<feature type="transmembrane region" description="Helical" evidence="1">
    <location>
        <begin position="191"/>
        <end position="214"/>
    </location>
</feature>